<keyword evidence="3" id="KW-1185">Reference proteome</keyword>
<feature type="compositionally biased region" description="Basic and acidic residues" evidence="1">
    <location>
        <begin position="67"/>
        <end position="77"/>
    </location>
</feature>
<gene>
    <name evidence="2" type="ORF">LQ327_07960</name>
</gene>
<reference evidence="2 3" key="1">
    <citation type="submission" date="2021-11" db="EMBL/GenBank/DDBJ databases">
        <title>Draft genome sequence of Actinomycetospora sp. SF1 isolated from the rhizosphere soil.</title>
        <authorList>
            <person name="Duangmal K."/>
            <person name="Chantavorakit T."/>
        </authorList>
    </citation>
    <scope>NUCLEOTIDE SEQUENCE [LARGE SCALE GENOMIC DNA]</scope>
    <source>
        <strain evidence="2 3">TBRC 5722</strain>
    </source>
</reference>
<dbReference type="RefSeq" id="WP_230731283.1">
    <property type="nucleotide sequence ID" value="NZ_JAJNDB010000001.1"/>
</dbReference>
<dbReference type="Proteomes" id="UP001199469">
    <property type="component" value="Unassembled WGS sequence"/>
</dbReference>
<feature type="region of interest" description="Disordered" evidence="1">
    <location>
        <begin position="53"/>
        <end position="77"/>
    </location>
</feature>
<accession>A0ABS8P4Y9</accession>
<organism evidence="2 3">
    <name type="scientific">Actinomycetospora endophytica</name>
    <dbReference type="NCBI Taxonomy" id="2291215"/>
    <lineage>
        <taxon>Bacteria</taxon>
        <taxon>Bacillati</taxon>
        <taxon>Actinomycetota</taxon>
        <taxon>Actinomycetes</taxon>
        <taxon>Pseudonocardiales</taxon>
        <taxon>Pseudonocardiaceae</taxon>
        <taxon>Actinomycetospora</taxon>
    </lineage>
</organism>
<evidence type="ECO:0008006" key="4">
    <source>
        <dbReference type="Google" id="ProtNLM"/>
    </source>
</evidence>
<proteinExistence type="predicted"/>
<comment type="caution">
    <text evidence="2">The sequence shown here is derived from an EMBL/GenBank/DDBJ whole genome shotgun (WGS) entry which is preliminary data.</text>
</comment>
<evidence type="ECO:0000313" key="3">
    <source>
        <dbReference type="Proteomes" id="UP001199469"/>
    </source>
</evidence>
<name>A0ABS8P4Y9_9PSEU</name>
<dbReference type="EMBL" id="JAJNDB010000001">
    <property type="protein sequence ID" value="MCD2193320.1"/>
    <property type="molecule type" value="Genomic_DNA"/>
</dbReference>
<sequence length="77" mass="8532">MHHALVGDAFITLSYALDRNYRHLDRRAPVPATWLVTSGFDTPGPVGPGFRLDGSWPDPSNSANPTDSRRVFVEPVR</sequence>
<evidence type="ECO:0000313" key="2">
    <source>
        <dbReference type="EMBL" id="MCD2193320.1"/>
    </source>
</evidence>
<evidence type="ECO:0000256" key="1">
    <source>
        <dbReference type="SAM" id="MobiDB-lite"/>
    </source>
</evidence>
<protein>
    <recommendedName>
        <fullName evidence="4">Condensation domain-containing protein</fullName>
    </recommendedName>
</protein>